<comment type="subcellular location">
    <subcellularLocation>
        <location evidence="1">Membrane</location>
        <topology evidence="1">Multi-pass membrane protein</topology>
    </subcellularLocation>
</comment>
<evidence type="ECO:0000313" key="8">
    <source>
        <dbReference type="Proteomes" id="UP000078287"/>
    </source>
</evidence>
<evidence type="ECO:0000256" key="1">
    <source>
        <dbReference type="ARBA" id="ARBA00004141"/>
    </source>
</evidence>
<dbReference type="OrthoDB" id="9806320at2"/>
<dbReference type="AlphaFoldDB" id="A0A178M613"/>
<keyword evidence="3 5" id="KW-1133">Transmembrane helix</keyword>
<dbReference type="STRING" id="1707952.A6A03_03395"/>
<name>A0A178M613_9CHLR</name>
<evidence type="ECO:0000256" key="5">
    <source>
        <dbReference type="SAM" id="Phobius"/>
    </source>
</evidence>
<evidence type="ECO:0000256" key="3">
    <source>
        <dbReference type="ARBA" id="ARBA00022989"/>
    </source>
</evidence>
<feature type="transmembrane region" description="Helical" evidence="5">
    <location>
        <begin position="102"/>
        <end position="120"/>
    </location>
</feature>
<feature type="transmembrane region" description="Helical" evidence="5">
    <location>
        <begin position="68"/>
        <end position="90"/>
    </location>
</feature>
<evidence type="ECO:0000313" key="7">
    <source>
        <dbReference type="EMBL" id="OAN44200.1"/>
    </source>
</evidence>
<protein>
    <submittedName>
        <fullName evidence="7">Polymerase</fullName>
    </submittedName>
</protein>
<feature type="transmembrane region" description="Helical" evidence="5">
    <location>
        <begin position="263"/>
        <end position="280"/>
    </location>
</feature>
<comment type="caution">
    <text evidence="7">The sequence shown here is derived from an EMBL/GenBank/DDBJ whole genome shotgun (WGS) entry which is preliminary data.</text>
</comment>
<dbReference type="InterPro" id="IPR007016">
    <property type="entry name" value="O-antigen_ligase-rel_domated"/>
</dbReference>
<feature type="transmembrane region" description="Helical" evidence="5">
    <location>
        <begin position="235"/>
        <end position="257"/>
    </location>
</feature>
<feature type="transmembrane region" description="Helical" evidence="5">
    <location>
        <begin position="161"/>
        <end position="182"/>
    </location>
</feature>
<evidence type="ECO:0000259" key="6">
    <source>
        <dbReference type="Pfam" id="PF04932"/>
    </source>
</evidence>
<feature type="transmembrane region" description="Helical" evidence="5">
    <location>
        <begin position="287"/>
        <end position="306"/>
    </location>
</feature>
<feature type="transmembrane region" description="Helical" evidence="5">
    <location>
        <begin position="132"/>
        <end position="149"/>
    </location>
</feature>
<dbReference type="PANTHER" id="PTHR37422:SF13">
    <property type="entry name" value="LIPOPOLYSACCHARIDE BIOSYNTHESIS PROTEIN PA4999-RELATED"/>
    <property type="match status" value="1"/>
</dbReference>
<gene>
    <name evidence="7" type="ORF">A6A03_03395</name>
</gene>
<feature type="transmembrane region" description="Helical" evidence="5">
    <location>
        <begin position="209"/>
        <end position="228"/>
    </location>
</feature>
<feature type="transmembrane region" description="Helical" evidence="5">
    <location>
        <begin position="400"/>
        <end position="425"/>
    </location>
</feature>
<feature type="domain" description="O-antigen ligase-related" evidence="6">
    <location>
        <begin position="250"/>
        <end position="417"/>
    </location>
</feature>
<sequence>MQFPMMAQRDWSRWLWLAGAIATGASLAVMPPLLAVSWLLGLVALGLAASDPVWPVALAVLSVPFQQLVLLPGGISVTQFCFGLVALSLLWHIRQRWPKPEITGLTLAIFIWTLALAAALTPLSRSEGLKETFRWGTVLLIYLAAVWALQDPARAQWRRAVLVACLLAAPAITGLIGIGQYLTGIGPDSFAIGSGRVRAYGTIGQPNSFAGYLNQAWPLAAGMGLALIETRRWRTYHWWLILGALALAGASLLGGLLASFSRGGWIGAMVGVLALGIAFAGRYGRRIVGIIVTAVLIAGLGGLLLLNSGLVPAAFSNRVSSILENLRPFDVRSVEITPANFAVVERMAHLQAAWNMIQERPLFGVGPGNFSIAYERLVYSGQTPTWIKPWYDSRGHAHNYYLHIAAESGLIGALAYLVWLGSGWYRAIGAVRRARDWLTRGIALGGIGVIGALSGHNLFENLHVLNMGVQLGTVIALLATIAAEPASQPIDKEDV</sequence>
<evidence type="ECO:0000256" key="4">
    <source>
        <dbReference type="ARBA" id="ARBA00023136"/>
    </source>
</evidence>
<dbReference type="EMBL" id="LWQS01000071">
    <property type="protein sequence ID" value="OAN44200.1"/>
    <property type="molecule type" value="Genomic_DNA"/>
</dbReference>
<dbReference type="Pfam" id="PF04932">
    <property type="entry name" value="Wzy_C"/>
    <property type="match status" value="1"/>
</dbReference>
<proteinExistence type="predicted"/>
<dbReference type="InterPro" id="IPR051533">
    <property type="entry name" value="WaaL-like"/>
</dbReference>
<keyword evidence="4 5" id="KW-0472">Membrane</keyword>
<dbReference type="PANTHER" id="PTHR37422">
    <property type="entry name" value="TEICHURONIC ACID BIOSYNTHESIS PROTEIN TUAE"/>
    <property type="match status" value="1"/>
</dbReference>
<accession>A0A178M613</accession>
<dbReference type="Proteomes" id="UP000078287">
    <property type="component" value="Unassembled WGS sequence"/>
</dbReference>
<dbReference type="GO" id="GO:0016020">
    <property type="term" value="C:membrane"/>
    <property type="evidence" value="ECO:0007669"/>
    <property type="project" value="UniProtKB-SubCell"/>
</dbReference>
<keyword evidence="8" id="KW-1185">Reference proteome</keyword>
<feature type="transmembrane region" description="Helical" evidence="5">
    <location>
        <begin position="437"/>
        <end position="458"/>
    </location>
</feature>
<organism evidence="7 8">
    <name type="scientific">Chloroflexus islandicus</name>
    <dbReference type="NCBI Taxonomy" id="1707952"/>
    <lineage>
        <taxon>Bacteria</taxon>
        <taxon>Bacillati</taxon>
        <taxon>Chloroflexota</taxon>
        <taxon>Chloroflexia</taxon>
        <taxon>Chloroflexales</taxon>
        <taxon>Chloroflexineae</taxon>
        <taxon>Chloroflexaceae</taxon>
        <taxon>Chloroflexus</taxon>
    </lineage>
</organism>
<evidence type="ECO:0000256" key="2">
    <source>
        <dbReference type="ARBA" id="ARBA00022692"/>
    </source>
</evidence>
<feature type="transmembrane region" description="Helical" evidence="5">
    <location>
        <begin position="15"/>
        <end position="48"/>
    </location>
</feature>
<keyword evidence="2 5" id="KW-0812">Transmembrane</keyword>
<reference evidence="7 8" key="1">
    <citation type="submission" date="2016-04" db="EMBL/GenBank/DDBJ databases">
        <title>Chloroflexus islandicus sp. nov., a thermophilic filamentous anoxygenic phototrophic bacterium from geyser Strokkur (Iceland).</title>
        <authorList>
            <person name="Gaisin V.A."/>
            <person name="Kalashnikov A.M."/>
            <person name="Sukhacheva M.V."/>
            <person name="Grouzdev D.S."/>
            <person name="Ivanov T.M."/>
            <person name="Kuznetsov B."/>
            <person name="Gorlenko V.M."/>
        </authorList>
    </citation>
    <scope>NUCLEOTIDE SEQUENCE [LARGE SCALE GENOMIC DNA]</scope>
    <source>
        <strain evidence="8">isl-2</strain>
    </source>
</reference>